<dbReference type="PANTHER" id="PTHR47821">
    <property type="entry name" value="PHOSPHOGLYCERATE MUTASE FAMILY PROTEIN"/>
    <property type="match status" value="1"/>
</dbReference>
<dbReference type="PANTHER" id="PTHR47821:SF2">
    <property type="entry name" value="PHOSPHOGLYCERATE MUTASE FAMILY PROTEIN"/>
    <property type="match status" value="1"/>
</dbReference>
<dbReference type="Gene3D" id="3.40.50.1240">
    <property type="entry name" value="Phosphoglycerate mutase-like"/>
    <property type="match status" value="1"/>
</dbReference>
<dbReference type="CDD" id="cd07067">
    <property type="entry name" value="HP_PGM_like"/>
    <property type="match status" value="1"/>
</dbReference>
<gene>
    <name evidence="1" type="ORF">DTER00134_LOCUS22356</name>
</gene>
<reference evidence="1" key="1">
    <citation type="submission" date="2021-01" db="EMBL/GenBank/DDBJ databases">
        <authorList>
            <person name="Corre E."/>
            <person name="Pelletier E."/>
            <person name="Niang G."/>
            <person name="Scheremetjew M."/>
            <person name="Finn R."/>
            <person name="Kale V."/>
            <person name="Holt S."/>
            <person name="Cochrane G."/>
            <person name="Meng A."/>
            <person name="Brown T."/>
            <person name="Cohen L."/>
        </authorList>
    </citation>
    <scope>NUCLEOTIDE SEQUENCE</scope>
    <source>
        <strain evidence="1">CCMP1320</strain>
    </source>
</reference>
<dbReference type="EMBL" id="HBIP01036908">
    <property type="protein sequence ID" value="CAE0507280.1"/>
    <property type="molecule type" value="Transcribed_RNA"/>
</dbReference>
<dbReference type="Pfam" id="PF00300">
    <property type="entry name" value="His_Phos_1"/>
    <property type="match status" value="1"/>
</dbReference>
<name>A0A7S3RA37_DUNTE</name>
<sequence length="203" mass="21976">MAPLNNTYYFLRHGHSLANEADIITSTIENGIKAEYKLSAKGIEQAIEAGEKFKKMMESMPGKPIYFVNSPFYRAKETGAIVAAAVGIKEDSPNFEINNDLRERFFGKDLELKKSSEHYPVLWKEDEASNGSKGPGPDGESANAVAERIQGVVKGLEAKHKGAVIVLSAHGDICTIGQAALTGAPIGTHFKNGLANCELRQVN</sequence>
<dbReference type="SUPFAM" id="SSF53254">
    <property type="entry name" value="Phosphoglycerate mutase-like"/>
    <property type="match status" value="1"/>
</dbReference>
<evidence type="ECO:0008006" key="2">
    <source>
        <dbReference type="Google" id="ProtNLM"/>
    </source>
</evidence>
<proteinExistence type="predicted"/>
<dbReference type="InterPro" id="IPR013078">
    <property type="entry name" value="His_Pase_superF_clade-1"/>
</dbReference>
<dbReference type="AlphaFoldDB" id="A0A7S3RA37"/>
<organism evidence="1">
    <name type="scientific">Dunaliella tertiolecta</name>
    <name type="common">Green alga</name>
    <dbReference type="NCBI Taxonomy" id="3047"/>
    <lineage>
        <taxon>Eukaryota</taxon>
        <taxon>Viridiplantae</taxon>
        <taxon>Chlorophyta</taxon>
        <taxon>core chlorophytes</taxon>
        <taxon>Chlorophyceae</taxon>
        <taxon>CS clade</taxon>
        <taxon>Chlamydomonadales</taxon>
        <taxon>Dunaliellaceae</taxon>
        <taxon>Dunaliella</taxon>
    </lineage>
</organism>
<evidence type="ECO:0000313" key="1">
    <source>
        <dbReference type="EMBL" id="CAE0507280.1"/>
    </source>
</evidence>
<protein>
    <recommendedName>
        <fullName evidence="2">Phosphoglycerate mutase</fullName>
    </recommendedName>
</protein>
<dbReference type="InterPro" id="IPR029033">
    <property type="entry name" value="His_PPase_superfam"/>
</dbReference>
<accession>A0A7S3RA37</accession>